<keyword evidence="6 12" id="KW-1133">Transmembrane helix</keyword>
<dbReference type="NCBIfam" id="TIGR00967">
    <property type="entry name" value="3a0501s007"/>
    <property type="match status" value="1"/>
</dbReference>
<keyword evidence="15" id="KW-0150">Chloroplast</keyword>
<evidence type="ECO:0000256" key="14">
    <source>
        <dbReference type="RuleBase" id="RU004349"/>
    </source>
</evidence>
<evidence type="ECO:0000256" key="12">
    <source>
        <dbReference type="HAMAP-Rule" id="MF_01465"/>
    </source>
</evidence>
<dbReference type="FunFam" id="1.10.3370.10:FF:000001">
    <property type="entry name" value="Preprotein translocase subunit SecY"/>
    <property type="match status" value="1"/>
</dbReference>
<dbReference type="InterPro" id="IPR023201">
    <property type="entry name" value="SecY_dom_sf"/>
</dbReference>
<proteinExistence type="inferred from homology"/>
<evidence type="ECO:0000256" key="11">
    <source>
        <dbReference type="ARBA" id="ARBA00062357"/>
    </source>
</evidence>
<feature type="transmembrane region" description="Helical" evidence="12">
    <location>
        <begin position="255"/>
        <end position="274"/>
    </location>
</feature>
<evidence type="ECO:0000256" key="1">
    <source>
        <dbReference type="ARBA" id="ARBA00004141"/>
    </source>
</evidence>
<dbReference type="PRINTS" id="PR00303">
    <property type="entry name" value="SECYTRNLCASE"/>
</dbReference>
<evidence type="ECO:0000256" key="2">
    <source>
        <dbReference type="ARBA" id="ARBA00005751"/>
    </source>
</evidence>
<dbReference type="GO" id="GO:0009535">
    <property type="term" value="C:chloroplast thylakoid membrane"/>
    <property type="evidence" value="ECO:0007669"/>
    <property type="project" value="UniProtKB-SubCell"/>
</dbReference>
<dbReference type="PROSITE" id="PS00755">
    <property type="entry name" value="SECY_1"/>
    <property type="match status" value="1"/>
</dbReference>
<evidence type="ECO:0000256" key="5">
    <source>
        <dbReference type="ARBA" id="ARBA00022927"/>
    </source>
</evidence>
<gene>
    <name evidence="12 15" type="primary">secY</name>
</gene>
<name>A0A1X9PU69_9RHOD</name>
<organism evidence="15">
    <name type="scientific">Flintiella sanguinaria</name>
    <dbReference type="NCBI Taxonomy" id="101926"/>
    <lineage>
        <taxon>Eukaryota</taxon>
        <taxon>Rhodophyta</taxon>
        <taxon>Bangiophyceae</taxon>
        <taxon>Porphyridiales</taxon>
        <taxon>Porphyridiaceae</taxon>
        <taxon>Flintiella</taxon>
    </lineage>
</organism>
<comment type="subunit">
    <text evidence="11">Component of the plastid Sec protein translocase complex, which is composed of at least SecY, SecE and SecG.</text>
</comment>
<comment type="subcellular location">
    <subcellularLocation>
        <location evidence="1 13">Membrane</location>
        <topology evidence="1 13">Multi-pass membrane protein</topology>
    </subcellularLocation>
    <subcellularLocation>
        <location evidence="12">Plastid</location>
        <location evidence="12">Chloroplast thylakoid membrane</location>
        <topology evidence="12">Multi-pass membrane protein</topology>
    </subcellularLocation>
</comment>
<keyword evidence="3 12" id="KW-0813">Transport</keyword>
<dbReference type="PROSITE" id="PS00756">
    <property type="entry name" value="SECY_2"/>
    <property type="match status" value="1"/>
</dbReference>
<dbReference type="InterPro" id="IPR030659">
    <property type="entry name" value="SecY_CS"/>
</dbReference>
<evidence type="ECO:0000256" key="6">
    <source>
        <dbReference type="ARBA" id="ARBA00022989"/>
    </source>
</evidence>
<evidence type="ECO:0000256" key="9">
    <source>
        <dbReference type="ARBA" id="ARBA00039733"/>
    </source>
</evidence>
<evidence type="ECO:0000256" key="13">
    <source>
        <dbReference type="RuleBase" id="RU003484"/>
    </source>
</evidence>
<geneLocation type="chloroplast" evidence="15"/>
<comment type="similarity">
    <text evidence="2 12 14">Belongs to the SecY/SEC61-alpha family.</text>
</comment>
<feature type="transmembrane region" description="Helical" evidence="12">
    <location>
        <begin position="107"/>
        <end position="125"/>
    </location>
</feature>
<evidence type="ECO:0000256" key="4">
    <source>
        <dbReference type="ARBA" id="ARBA00022692"/>
    </source>
</evidence>
<reference evidence="15" key="1">
    <citation type="submission" date="2017-03" db="EMBL/GenBank/DDBJ databases">
        <title>The new red algal subphylum Proteorhodophytina comprises the largest and most divergent plastid genomes known.</title>
        <authorList>
            <person name="Munoz-Gomez S.A."/>
            <person name="Mejia-Franco F.G."/>
            <person name="Durnin K."/>
            <person name="Morgan C."/>
            <person name="Grisdale C.J."/>
            <person name="Archibald J.M."/>
            <person name="Slamovits C.H."/>
        </authorList>
    </citation>
    <scope>NUCLEOTIDE SEQUENCE</scope>
    <source>
        <strain evidence="15">UTEX LB2060</strain>
    </source>
</reference>
<feature type="transmembrane region" description="Helical" evidence="12">
    <location>
        <begin position="196"/>
        <end position="216"/>
    </location>
</feature>
<dbReference type="Pfam" id="PF00344">
    <property type="entry name" value="SecY"/>
    <property type="match status" value="1"/>
</dbReference>
<dbReference type="Gene3D" id="1.10.3370.10">
    <property type="entry name" value="SecY subunit domain"/>
    <property type="match status" value="1"/>
</dbReference>
<evidence type="ECO:0000256" key="3">
    <source>
        <dbReference type="ARBA" id="ARBA00022448"/>
    </source>
</evidence>
<comment type="caution">
    <text evidence="12">Lacks conserved residue(s) required for the propagation of feature annotation.</text>
</comment>
<dbReference type="SUPFAM" id="SSF103491">
    <property type="entry name" value="Preprotein translocase SecY subunit"/>
    <property type="match status" value="1"/>
</dbReference>
<protein>
    <recommendedName>
        <fullName evidence="9 12">Protein translocase subunit SecY</fullName>
    </recommendedName>
</protein>
<accession>A0A1X9PU69</accession>
<evidence type="ECO:0000256" key="8">
    <source>
        <dbReference type="ARBA" id="ARBA00023136"/>
    </source>
</evidence>
<keyword evidence="8 12" id="KW-0472">Membrane</keyword>
<dbReference type="InterPro" id="IPR002208">
    <property type="entry name" value="SecY/SEC61-alpha"/>
</dbReference>
<keyword evidence="12" id="KW-0793">Thylakoid</keyword>
<sequence length="417" mass="47063">MKMSLKQRVIFTIFLLILARLGVFIPIPGIDHDAFYASSRTNQFINFLNIFSGGGFSTIGIFALGIVPYINSSIIIQILVKINPYLDKLQQEEGESGRQQINQITRFLAFIWAVIQSISVAFWIRPYVFDWNIYFVLDTVIGLTVGSLFVMWISEIITENGIGNGTSLLIFFNVISNLPKNTINQFIFDYHFNFKFLLKVVFLIILFVFMLILAIIMQEAMKKIKIVSAKQLNDIGSNSNFGLNTYIPLKLYQGGVMPIIFASAITAIPAYLVRSFNNDIVNKLIILFLPQGPFYLPVYGILILFFSYLYASLIFNPSDIAKNLRKTGSSIVGVRSGPDTIVYLKTILNRLTFLGSILLFTIAIMPSIMVFFDLDVIKTVSPTSILILVGVAIQTTKQVQTYIMSNQYDEMSNKPIK</sequence>
<feature type="transmembrane region" description="Helical" evidence="12">
    <location>
        <begin position="131"/>
        <end position="153"/>
    </location>
</feature>
<dbReference type="HAMAP" id="MF_01465">
    <property type="entry name" value="SecY"/>
    <property type="match status" value="1"/>
</dbReference>
<dbReference type="GO" id="GO:0065002">
    <property type="term" value="P:intracellular protein transmembrane transport"/>
    <property type="evidence" value="ECO:0007669"/>
    <property type="project" value="UniProtKB-UniRule"/>
</dbReference>
<keyword evidence="7 12" id="KW-0811">Translocation</keyword>
<feature type="transmembrane region" description="Helical" evidence="12">
    <location>
        <begin position="48"/>
        <end position="70"/>
    </location>
</feature>
<keyword evidence="4 12" id="KW-0812">Transmembrane</keyword>
<dbReference type="PANTHER" id="PTHR10906">
    <property type="entry name" value="SECY/SEC61-ALPHA FAMILY MEMBER"/>
    <property type="match status" value="1"/>
</dbReference>
<keyword evidence="5 12" id="KW-0653">Protein transport</keyword>
<dbReference type="AlphaFoldDB" id="A0A1X9PU69"/>
<keyword evidence="15" id="KW-0934">Plastid</keyword>
<evidence type="ECO:0000313" key="15">
    <source>
        <dbReference type="EMBL" id="ARO91031.1"/>
    </source>
</evidence>
<evidence type="ECO:0000256" key="7">
    <source>
        <dbReference type="ARBA" id="ARBA00023010"/>
    </source>
</evidence>
<feature type="transmembrane region" description="Helical" evidence="12">
    <location>
        <begin position="294"/>
        <end position="315"/>
    </location>
</feature>
<comment type="function">
    <text evidence="10 12">The central subunit of the protein translocation channel SecYE. Consists of two halves formed by TMs 1-5 and 6-10. These two domains form a lateral gate at the front which open onto the bilayer between TMs 2 and 7, and are clamped together by SecE at the back. The channel is closed by both a pore ring composed of hydrophobic SecY resides and a short helix (helix 2A) on the extracellular side of the membrane which forms a plug.</text>
</comment>
<comment type="subunit">
    <text evidence="12">Component of the plastid Sec protein translocase complex, which is composed of at least SecY and SecE.</text>
</comment>
<dbReference type="EMBL" id="KY709211">
    <property type="protein sequence ID" value="ARO91031.1"/>
    <property type="molecule type" value="Genomic_DNA"/>
</dbReference>
<dbReference type="InterPro" id="IPR026593">
    <property type="entry name" value="SecY"/>
</dbReference>
<dbReference type="PIRSF" id="PIRSF004557">
    <property type="entry name" value="SecY"/>
    <property type="match status" value="1"/>
</dbReference>
<evidence type="ECO:0000256" key="10">
    <source>
        <dbReference type="ARBA" id="ARBA00055151"/>
    </source>
</evidence>
<feature type="transmembrane region" description="Helical" evidence="12">
    <location>
        <begin position="160"/>
        <end position="176"/>
    </location>
</feature>
<dbReference type="GO" id="GO:0006605">
    <property type="term" value="P:protein targeting"/>
    <property type="evidence" value="ECO:0007669"/>
    <property type="project" value="UniProtKB-UniRule"/>
</dbReference>
<feature type="transmembrane region" description="Helical" evidence="12">
    <location>
        <begin position="351"/>
        <end position="372"/>
    </location>
</feature>